<evidence type="ECO:0000256" key="1">
    <source>
        <dbReference type="ARBA" id="ARBA00006432"/>
    </source>
</evidence>
<dbReference type="AlphaFoldDB" id="F6B8Q0"/>
<accession>F6B8Q0</accession>
<dbReference type="Pfam" id="PF00501">
    <property type="entry name" value="AMP-binding"/>
    <property type="match status" value="1"/>
</dbReference>
<dbReference type="KEGG" id="dca:Desca_1899"/>
<dbReference type="FunFam" id="3.30.300.30:FF:000008">
    <property type="entry name" value="2,3-dihydroxybenzoate-AMP ligase"/>
    <property type="match status" value="1"/>
</dbReference>
<feature type="domain" description="AMP-binding enzyme C-terminal" evidence="4">
    <location>
        <begin position="454"/>
        <end position="529"/>
    </location>
</feature>
<dbReference type="InterPro" id="IPR000873">
    <property type="entry name" value="AMP-dep_synth/lig_dom"/>
</dbReference>
<feature type="domain" description="AMP-dependent synthetase/ligase" evidence="3">
    <location>
        <begin position="14"/>
        <end position="403"/>
    </location>
</feature>
<dbReference type="InterPro" id="IPR045851">
    <property type="entry name" value="AMP-bd_C_sf"/>
</dbReference>
<dbReference type="InterPro" id="IPR020845">
    <property type="entry name" value="AMP-binding_CS"/>
</dbReference>
<dbReference type="GO" id="GO:0004467">
    <property type="term" value="F:long-chain fatty acid-CoA ligase activity"/>
    <property type="evidence" value="ECO:0007669"/>
    <property type="project" value="UniProtKB-EC"/>
</dbReference>
<dbReference type="Proteomes" id="UP000009226">
    <property type="component" value="Chromosome"/>
</dbReference>
<comment type="similarity">
    <text evidence="1">Belongs to the ATP-dependent AMP-binding enzyme family.</text>
</comment>
<keyword evidence="6" id="KW-1185">Reference proteome</keyword>
<dbReference type="Pfam" id="PF13193">
    <property type="entry name" value="AMP-binding_C"/>
    <property type="match status" value="1"/>
</dbReference>
<dbReference type="FunFam" id="3.40.50.12780:FF:000003">
    <property type="entry name" value="Long-chain-fatty-acid--CoA ligase FadD"/>
    <property type="match status" value="1"/>
</dbReference>
<keyword evidence="2 5" id="KW-0436">Ligase</keyword>
<dbReference type="EMBL" id="CP002736">
    <property type="protein sequence ID" value="AEF94743.1"/>
    <property type="molecule type" value="Genomic_DNA"/>
</dbReference>
<dbReference type="SUPFAM" id="SSF56801">
    <property type="entry name" value="Acetyl-CoA synthetase-like"/>
    <property type="match status" value="1"/>
</dbReference>
<protein>
    <submittedName>
        <fullName evidence="5">Long-chain-fatty-acid--CoA ligase</fullName>
        <ecNumber evidence="5">6.2.1.3</ecNumber>
    </submittedName>
</protein>
<dbReference type="RefSeq" id="WP_013810436.1">
    <property type="nucleotide sequence ID" value="NC_015565.1"/>
</dbReference>
<evidence type="ECO:0000313" key="5">
    <source>
        <dbReference type="EMBL" id="AEF94743.1"/>
    </source>
</evidence>
<gene>
    <name evidence="5" type="ordered locus">Desca_1899</name>
</gene>
<evidence type="ECO:0000256" key="2">
    <source>
        <dbReference type="ARBA" id="ARBA00022598"/>
    </source>
</evidence>
<evidence type="ECO:0000259" key="3">
    <source>
        <dbReference type="Pfam" id="PF00501"/>
    </source>
</evidence>
<dbReference type="PROSITE" id="PS00455">
    <property type="entry name" value="AMP_BINDING"/>
    <property type="match status" value="1"/>
</dbReference>
<organism evidence="5 6">
    <name type="scientific">Desulfotomaculum nigrificans (strain DSM 14880 / VKM B-2319 / CO-1-SRB)</name>
    <name type="common">Desulfotomaculum carboxydivorans</name>
    <dbReference type="NCBI Taxonomy" id="868595"/>
    <lineage>
        <taxon>Bacteria</taxon>
        <taxon>Bacillati</taxon>
        <taxon>Bacillota</taxon>
        <taxon>Clostridia</taxon>
        <taxon>Eubacteriales</taxon>
        <taxon>Desulfotomaculaceae</taxon>
        <taxon>Desulfotomaculum</taxon>
    </lineage>
</organism>
<dbReference type="STRING" id="868595.Desca_1899"/>
<dbReference type="PANTHER" id="PTHR43201:SF5">
    <property type="entry name" value="MEDIUM-CHAIN ACYL-COA LIGASE ACSF2, MITOCHONDRIAL"/>
    <property type="match status" value="1"/>
</dbReference>
<name>F6B8Q0_DESCC</name>
<dbReference type="EC" id="6.2.1.3" evidence="5"/>
<dbReference type="CDD" id="cd05917">
    <property type="entry name" value="FACL_like_2"/>
    <property type="match status" value="1"/>
</dbReference>
<dbReference type="Gene3D" id="3.30.300.30">
    <property type="match status" value="1"/>
</dbReference>
<dbReference type="Gene3D" id="3.40.50.12780">
    <property type="entry name" value="N-terminal domain of ligase-like"/>
    <property type="match status" value="1"/>
</dbReference>
<dbReference type="HOGENOM" id="CLU_000022_59_7_9"/>
<dbReference type="InterPro" id="IPR025110">
    <property type="entry name" value="AMP-bd_C"/>
</dbReference>
<dbReference type="PANTHER" id="PTHR43201">
    <property type="entry name" value="ACYL-COA SYNTHETASE"/>
    <property type="match status" value="1"/>
</dbReference>
<sequence>MQKLDRITVGGLLDRIATKFPDHDALVYTDRNLRYTYHQFNQLCRQVAKGLMALGLKRGEHIAIWATNVPEWVTLQFATGKMGAVLVTVNTNYKTFEVEYLLKQSDTTTLVMIGGTKTSNYINIINELCPELRDSQPGQLNSARLPMLKNVIFIGEDTPAGMWNWRDILAMANQVTDEELDARQASLDPDDCINMQYTSGTTGFPKGVMLTHFNIINNAHSIADCMNFTEQDKLCIPVPFFHCFGCVLGTMTCVVSGATMVPVEVFHPVRVLETIEQERCTAVHGVPTMFIMELEELNKKKYDTSSLRTGIMAGSPCPIEVMKAVVNRMGAREITITYGQTEASPAITMTRTDDPIDLRVTTVGRTIPNVEAKILDPETGAECPPGVQGEICARGYNVMKGYYKMPEATAQAIDANGWLHTGDLGVMDHNGYFKITGRLKDMIIRGGENIYPREIEEFLYTHPLVKDVQVVGVPSAKYGEEVLAFIQPKEGANLTKEEIQAYCQNKIAKYKIPSYVLFTDSYPTTASGKVQKYRLREKAIRELGLEELANIETA</sequence>
<dbReference type="GO" id="GO:0031956">
    <property type="term" value="F:medium-chain fatty acid-CoA ligase activity"/>
    <property type="evidence" value="ECO:0007669"/>
    <property type="project" value="TreeGrafter"/>
</dbReference>
<dbReference type="eggNOG" id="COG0318">
    <property type="taxonomic scope" value="Bacteria"/>
</dbReference>
<reference evidence="5 6" key="1">
    <citation type="submission" date="2011-05" db="EMBL/GenBank/DDBJ databases">
        <title>Complete sequence of Desulfotomaculum carboxydivorans CO-1-SRB.</title>
        <authorList>
            <consortium name="US DOE Joint Genome Institute"/>
            <person name="Lucas S."/>
            <person name="Han J."/>
            <person name="Lapidus A."/>
            <person name="Cheng J.-F."/>
            <person name="Goodwin L."/>
            <person name="Pitluck S."/>
            <person name="Peters L."/>
            <person name="Mikhailova N."/>
            <person name="Lu M."/>
            <person name="Han C."/>
            <person name="Tapia R."/>
            <person name="Land M."/>
            <person name="Hauser L."/>
            <person name="Kyrpides N."/>
            <person name="Ivanova N."/>
            <person name="Pagani I."/>
            <person name="Stams A."/>
            <person name="Plugge C."/>
            <person name="Muyzer G."/>
            <person name="Kuever J."/>
            <person name="Parshina S."/>
            <person name="Ivanova A."/>
            <person name="Nazina T."/>
            <person name="Woyke T."/>
        </authorList>
    </citation>
    <scope>NUCLEOTIDE SEQUENCE [LARGE SCALE GENOMIC DNA]</scope>
    <source>
        <strain evidence="6">DSM 14880 / VKM B-2319 / CO-1-SRB</strain>
    </source>
</reference>
<proteinExistence type="inferred from homology"/>
<evidence type="ECO:0000259" key="4">
    <source>
        <dbReference type="Pfam" id="PF13193"/>
    </source>
</evidence>
<dbReference type="InterPro" id="IPR042099">
    <property type="entry name" value="ANL_N_sf"/>
</dbReference>
<evidence type="ECO:0000313" key="6">
    <source>
        <dbReference type="Proteomes" id="UP000009226"/>
    </source>
</evidence>